<proteinExistence type="predicted"/>
<organism evidence="1">
    <name type="scientific">viral metagenome</name>
    <dbReference type="NCBI Taxonomy" id="1070528"/>
    <lineage>
        <taxon>unclassified sequences</taxon>
        <taxon>metagenomes</taxon>
        <taxon>organismal metagenomes</taxon>
    </lineage>
</organism>
<sequence>MSINEWTPQEGWNAAFSEQDRAHCTTIFTLLRKQLSEQASSRAAHMIVFKQKYHGLRYSEEQEAFLSKCMKQTQSITRSVKA</sequence>
<accession>A0A6C0ILN8</accession>
<dbReference type="AlphaFoldDB" id="A0A6C0ILN8"/>
<protein>
    <submittedName>
        <fullName evidence="1">Uncharacterized protein</fullName>
    </submittedName>
</protein>
<dbReference type="EMBL" id="MN740184">
    <property type="protein sequence ID" value="QHT92443.1"/>
    <property type="molecule type" value="Genomic_DNA"/>
</dbReference>
<evidence type="ECO:0000313" key="1">
    <source>
        <dbReference type="EMBL" id="QHT92443.1"/>
    </source>
</evidence>
<reference evidence="1" key="1">
    <citation type="journal article" date="2020" name="Nature">
        <title>Giant virus diversity and host interactions through global metagenomics.</title>
        <authorList>
            <person name="Schulz F."/>
            <person name="Roux S."/>
            <person name="Paez-Espino D."/>
            <person name="Jungbluth S."/>
            <person name="Walsh D.A."/>
            <person name="Denef V.J."/>
            <person name="McMahon K.D."/>
            <person name="Konstantinidis K.T."/>
            <person name="Eloe-Fadrosh E.A."/>
            <person name="Kyrpides N.C."/>
            <person name="Woyke T."/>
        </authorList>
    </citation>
    <scope>NUCLEOTIDE SEQUENCE</scope>
    <source>
        <strain evidence="1">GVMAG-M-3300023184-88</strain>
    </source>
</reference>
<name>A0A6C0ILN8_9ZZZZ</name>